<keyword evidence="2" id="KW-1185">Reference proteome</keyword>
<comment type="caution">
    <text evidence="1">The sequence shown here is derived from an EMBL/GenBank/DDBJ whole genome shotgun (WGS) entry which is preliminary data.</text>
</comment>
<sequence length="1118" mass="124127">MYEVPVNYDTSSCPRRRSLSAGPVFVALNCFHVVQFLKGLNMRLLNAKTKQVEDFQQHIPKYAILSHVWGEEEVTFQDINKPHAHIAKTKGYAKVKACCTRALKDGYEYVWIDTCCIDNSSSAELSEAINSMYLWYYRSEVCYAYLADVRSDCLSDFSLSKWFTRGWTLQELIAPANVTFLAQDWKRIGSKTKMVDDLVRITGVDRSVLLSKTIPTEVSVAKRMSWAAKRETTREEDRAYSLMGLFGITMSTKYGEGRNAFFRLQRAIMKKSIDQTIFAWKDARGGTSGLLASSPSSFESVDRIPFDTFEVDFVRQFARQSPRVHFSMTNNGVRITLPIKRTGQNLYLAALRCSSTPDSVRPLCIQLQMAGGHRGQFVRTGIDELVDIDVADGTGFEWQHIYVVDDIPPVGTTRSLPLPPCPHARLQDDISTSPSTNFANSIHGSDNTSPGSARSGWPEHYLYKAEALHDYTATFDVDDMSFRQGEILEVVNCHKIWWQARKADGTTGCVPASHLQIVGLSPPCKATTICGYTASANDELSFSKGEVLEVLDTTGMWWQARKGDGTEGTVRRNYLQVMEFSPVLSGAADDGAGDISAISPSEPYSSRARGMYARLNIAADPDQSEILEIIDKEPKGWLARKKDGSIRSVPSDYFQVIEPPPESYSYRAEALYAYTASPDDPNEISFVVGEVLEVVDTEGKWWQVKKSDGTVGIARFSYLRIIESSRLIPDCRGFAGTAVPETPPSASYQAKVLYAHIPSPNDPNRVSFAEGETLDIIDKEEKWWLVRKADGTMSTVPASSLQVMNLPPESYTHNAMVLYAYTASPDDPHEVSLSQGELLEVVYTEGKWFQVKKADGSVGIARHNYLRTTGPITRSLDATAAEFSVINGNTNQGGNSRPYHFRAKALYNYTAPSQHPGDISFGKGEILDIIDKQGAWWKAKKSDGTIGDAPSNYLRVLGTLLTLSTPAKTISTKSTLPTRIGAKARYAGSKSPNDPNDRIFVKGEQLDIIDKEEKWWLARKADGTMRTIPSRSFQMIEPPLGSYSHLAMALFAYTASRDDPNEISFVQGELLQVVDITAKWWQVKKQNGIVGSTSSPISLYGAYTLARPQSRGATISVP</sequence>
<dbReference type="Proteomes" id="UP000790709">
    <property type="component" value="Unassembled WGS sequence"/>
</dbReference>
<gene>
    <name evidence="1" type="ORF">BV22DRAFT_1061737</name>
</gene>
<accession>A0ACB8BP22</accession>
<evidence type="ECO:0000313" key="2">
    <source>
        <dbReference type="Proteomes" id="UP000790709"/>
    </source>
</evidence>
<proteinExistence type="predicted"/>
<name>A0ACB8BP22_9AGAM</name>
<reference evidence="1" key="1">
    <citation type="journal article" date="2021" name="New Phytol.">
        <title>Evolutionary innovations through gain and loss of genes in the ectomycorrhizal Boletales.</title>
        <authorList>
            <person name="Wu G."/>
            <person name="Miyauchi S."/>
            <person name="Morin E."/>
            <person name="Kuo A."/>
            <person name="Drula E."/>
            <person name="Varga T."/>
            <person name="Kohler A."/>
            <person name="Feng B."/>
            <person name="Cao Y."/>
            <person name="Lipzen A."/>
            <person name="Daum C."/>
            <person name="Hundley H."/>
            <person name="Pangilinan J."/>
            <person name="Johnson J."/>
            <person name="Barry K."/>
            <person name="LaButti K."/>
            <person name="Ng V."/>
            <person name="Ahrendt S."/>
            <person name="Min B."/>
            <person name="Choi I.G."/>
            <person name="Park H."/>
            <person name="Plett J.M."/>
            <person name="Magnuson J."/>
            <person name="Spatafora J.W."/>
            <person name="Nagy L.G."/>
            <person name="Henrissat B."/>
            <person name="Grigoriev I.V."/>
            <person name="Yang Z.L."/>
            <person name="Xu J."/>
            <person name="Martin F.M."/>
        </authorList>
    </citation>
    <scope>NUCLEOTIDE SEQUENCE</scope>
    <source>
        <strain evidence="1">KUC20120723A-06</strain>
    </source>
</reference>
<organism evidence="1 2">
    <name type="scientific">Leucogyrophana mollusca</name>
    <dbReference type="NCBI Taxonomy" id="85980"/>
    <lineage>
        <taxon>Eukaryota</taxon>
        <taxon>Fungi</taxon>
        <taxon>Dikarya</taxon>
        <taxon>Basidiomycota</taxon>
        <taxon>Agaricomycotina</taxon>
        <taxon>Agaricomycetes</taxon>
        <taxon>Agaricomycetidae</taxon>
        <taxon>Boletales</taxon>
        <taxon>Boletales incertae sedis</taxon>
        <taxon>Leucogyrophana</taxon>
    </lineage>
</organism>
<protein>
    <submittedName>
        <fullName evidence="1">Uncharacterized protein</fullName>
    </submittedName>
</protein>
<dbReference type="EMBL" id="MU266373">
    <property type="protein sequence ID" value="KAH7927001.1"/>
    <property type="molecule type" value="Genomic_DNA"/>
</dbReference>
<evidence type="ECO:0000313" key="1">
    <source>
        <dbReference type="EMBL" id="KAH7927001.1"/>
    </source>
</evidence>